<keyword evidence="14" id="KW-1185">Reference proteome</keyword>
<keyword evidence="7 11" id="KW-1133">Transmembrane helix</keyword>
<dbReference type="Pfam" id="PF12019">
    <property type="entry name" value="GspH"/>
    <property type="match status" value="1"/>
</dbReference>
<gene>
    <name evidence="13" type="ORF">V3330_15480</name>
</gene>
<dbReference type="Proteomes" id="UP001359886">
    <property type="component" value="Unassembled WGS sequence"/>
</dbReference>
<evidence type="ECO:0000256" key="4">
    <source>
        <dbReference type="ARBA" id="ARBA00022481"/>
    </source>
</evidence>
<evidence type="ECO:0000256" key="1">
    <source>
        <dbReference type="ARBA" id="ARBA00004377"/>
    </source>
</evidence>
<accession>A0AAW9RFW7</accession>
<organism evidence="13 14">
    <name type="scientific">Elongatibacter sediminis</name>
    <dbReference type="NCBI Taxonomy" id="3119006"/>
    <lineage>
        <taxon>Bacteria</taxon>
        <taxon>Pseudomonadati</taxon>
        <taxon>Pseudomonadota</taxon>
        <taxon>Gammaproteobacteria</taxon>
        <taxon>Chromatiales</taxon>
        <taxon>Wenzhouxiangellaceae</taxon>
        <taxon>Elongatibacter</taxon>
    </lineage>
</organism>
<evidence type="ECO:0000313" key="14">
    <source>
        <dbReference type="Proteomes" id="UP001359886"/>
    </source>
</evidence>
<comment type="caution">
    <text evidence="13">The sequence shown here is derived from an EMBL/GenBank/DDBJ whole genome shotgun (WGS) entry which is preliminary data.</text>
</comment>
<dbReference type="NCBIfam" id="TIGR02532">
    <property type="entry name" value="IV_pilin_GFxxxE"/>
    <property type="match status" value="1"/>
</dbReference>
<name>A0AAW9RFW7_9GAMM</name>
<dbReference type="AlphaFoldDB" id="A0AAW9RFW7"/>
<reference evidence="13 14" key="1">
    <citation type="submission" date="2024-02" db="EMBL/GenBank/DDBJ databases">
        <title>A novel Wenzhouxiangellaceae bacterium, isolated from coastal sediments.</title>
        <authorList>
            <person name="Du Z.-J."/>
            <person name="Ye Y.-Q."/>
            <person name="Zhang X.-Y."/>
        </authorList>
    </citation>
    <scope>NUCLEOTIDE SEQUENCE [LARGE SCALE GENOMIC DNA]</scope>
    <source>
        <strain evidence="13 14">CH-27</strain>
    </source>
</reference>
<dbReference type="RefSeq" id="WP_354696357.1">
    <property type="nucleotide sequence ID" value="NZ_JAZHOG010000011.1"/>
</dbReference>
<comment type="subcellular location">
    <subcellularLocation>
        <location evidence="1">Cell inner membrane</location>
        <topology evidence="1">Single-pass membrane protein</topology>
    </subcellularLocation>
</comment>
<evidence type="ECO:0000256" key="6">
    <source>
        <dbReference type="ARBA" id="ARBA00022692"/>
    </source>
</evidence>
<keyword evidence="6 11" id="KW-0812">Transmembrane</keyword>
<dbReference type="GO" id="GO:0015627">
    <property type="term" value="C:type II protein secretion system complex"/>
    <property type="evidence" value="ECO:0007669"/>
    <property type="project" value="InterPro"/>
</dbReference>
<keyword evidence="3" id="KW-1003">Cell membrane</keyword>
<dbReference type="EMBL" id="JAZHOG010000011">
    <property type="protein sequence ID" value="MEJ8569032.1"/>
    <property type="molecule type" value="Genomic_DNA"/>
</dbReference>
<evidence type="ECO:0000256" key="3">
    <source>
        <dbReference type="ARBA" id="ARBA00022475"/>
    </source>
</evidence>
<evidence type="ECO:0000256" key="11">
    <source>
        <dbReference type="SAM" id="Phobius"/>
    </source>
</evidence>
<feature type="domain" description="General secretion pathway GspH" evidence="12">
    <location>
        <begin position="50"/>
        <end position="145"/>
    </location>
</feature>
<feature type="transmembrane region" description="Helical" evidence="11">
    <location>
        <begin position="20"/>
        <end position="38"/>
    </location>
</feature>
<sequence>MHRSAPMNYRFNAGFTLVELIVVMVLASIVLGLVGTSISRSVSGAEMRTAAREMAASMRYTRTRAILDKQEHVFLVDTESRSYSAPEREPVELPEGMELQLTTARSELTSENVGGIRFYPDGGSTGGNVELEANGRIYRINIAWLTGEASLQRVEN</sequence>
<protein>
    <recommendedName>
        <fullName evidence="2">Type II secretion system protein H</fullName>
    </recommendedName>
    <alternativeName>
        <fullName evidence="10">General secretion pathway protein H</fullName>
    </alternativeName>
</protein>
<dbReference type="PROSITE" id="PS00409">
    <property type="entry name" value="PROKAR_NTER_METHYL"/>
    <property type="match status" value="1"/>
</dbReference>
<dbReference type="SUPFAM" id="SSF54523">
    <property type="entry name" value="Pili subunits"/>
    <property type="match status" value="1"/>
</dbReference>
<dbReference type="InterPro" id="IPR022346">
    <property type="entry name" value="T2SS_GspH"/>
</dbReference>
<dbReference type="Pfam" id="PF07963">
    <property type="entry name" value="N_methyl"/>
    <property type="match status" value="1"/>
</dbReference>
<dbReference type="InterPro" id="IPR045584">
    <property type="entry name" value="Pilin-like"/>
</dbReference>
<dbReference type="GO" id="GO:0015628">
    <property type="term" value="P:protein secretion by the type II secretion system"/>
    <property type="evidence" value="ECO:0007669"/>
    <property type="project" value="InterPro"/>
</dbReference>
<evidence type="ECO:0000256" key="9">
    <source>
        <dbReference type="ARBA" id="ARBA00025772"/>
    </source>
</evidence>
<comment type="similarity">
    <text evidence="9">Belongs to the GSP H family.</text>
</comment>
<evidence type="ECO:0000259" key="12">
    <source>
        <dbReference type="Pfam" id="PF12019"/>
    </source>
</evidence>
<dbReference type="GO" id="GO:0005886">
    <property type="term" value="C:plasma membrane"/>
    <property type="evidence" value="ECO:0007669"/>
    <property type="project" value="UniProtKB-SubCell"/>
</dbReference>
<proteinExistence type="inferred from homology"/>
<keyword evidence="8 11" id="KW-0472">Membrane</keyword>
<evidence type="ECO:0000256" key="7">
    <source>
        <dbReference type="ARBA" id="ARBA00022989"/>
    </source>
</evidence>
<keyword evidence="5" id="KW-0997">Cell inner membrane</keyword>
<keyword evidence="4" id="KW-0488">Methylation</keyword>
<evidence type="ECO:0000256" key="2">
    <source>
        <dbReference type="ARBA" id="ARBA00021549"/>
    </source>
</evidence>
<evidence type="ECO:0000256" key="10">
    <source>
        <dbReference type="ARBA" id="ARBA00030775"/>
    </source>
</evidence>
<evidence type="ECO:0000313" key="13">
    <source>
        <dbReference type="EMBL" id="MEJ8569032.1"/>
    </source>
</evidence>
<evidence type="ECO:0000256" key="5">
    <source>
        <dbReference type="ARBA" id="ARBA00022519"/>
    </source>
</evidence>
<evidence type="ECO:0000256" key="8">
    <source>
        <dbReference type="ARBA" id="ARBA00023136"/>
    </source>
</evidence>
<dbReference type="InterPro" id="IPR012902">
    <property type="entry name" value="N_methyl_site"/>
</dbReference>